<organism evidence="1 2">
    <name type="scientific">Aspergillus ruber (strain CBS 135680)</name>
    <dbReference type="NCBI Taxonomy" id="1388766"/>
    <lineage>
        <taxon>Eukaryota</taxon>
        <taxon>Fungi</taxon>
        <taxon>Dikarya</taxon>
        <taxon>Ascomycota</taxon>
        <taxon>Pezizomycotina</taxon>
        <taxon>Eurotiomycetes</taxon>
        <taxon>Eurotiomycetidae</taxon>
        <taxon>Eurotiales</taxon>
        <taxon>Aspergillaceae</taxon>
        <taxon>Aspergillus</taxon>
        <taxon>Aspergillus subgen. Aspergillus</taxon>
    </lineage>
</organism>
<evidence type="ECO:0000313" key="1">
    <source>
        <dbReference type="EMBL" id="EYE92349.1"/>
    </source>
</evidence>
<dbReference type="RefSeq" id="XP_040636037.1">
    <property type="nucleotide sequence ID" value="XM_040782699.1"/>
</dbReference>
<reference evidence="2" key="1">
    <citation type="journal article" date="2014" name="Nat. Commun.">
        <title>Genomic adaptations of the halophilic Dead Sea filamentous fungus Eurotium rubrum.</title>
        <authorList>
            <person name="Kis-Papo T."/>
            <person name="Weig A.R."/>
            <person name="Riley R."/>
            <person name="Persoh D."/>
            <person name="Salamov A."/>
            <person name="Sun H."/>
            <person name="Lipzen A."/>
            <person name="Wasser S.P."/>
            <person name="Rambold G."/>
            <person name="Grigoriev I.V."/>
            <person name="Nevo E."/>
        </authorList>
    </citation>
    <scope>NUCLEOTIDE SEQUENCE [LARGE SCALE GENOMIC DNA]</scope>
    <source>
        <strain evidence="2">CBS 135680</strain>
    </source>
</reference>
<dbReference type="Proteomes" id="UP000019804">
    <property type="component" value="Unassembled WGS sequence"/>
</dbReference>
<sequence>MPFFLKALYLHIQTHFRGRVNTSLDLLRLLEAALLAVTHGQGTFTLYEKNDLTKPHPTLADSDVIVDLTYGSLSRCPTASNGQGWMCDDGEELVELADYYLFEELCNVQDKVRNGNRKPLTSPAVMVNDYRGGDFPFLNRNVALAFPLDIGNLADLCVLCRHLVGGEVGV</sequence>
<protein>
    <submittedName>
        <fullName evidence="1">Uncharacterized protein</fullName>
    </submittedName>
</protein>
<proteinExistence type="predicted"/>
<dbReference type="OrthoDB" id="10306632at2759"/>
<dbReference type="EMBL" id="KK088437">
    <property type="protein sequence ID" value="EYE92349.1"/>
    <property type="molecule type" value="Genomic_DNA"/>
</dbReference>
<accession>A0A017S6U5</accession>
<dbReference type="AlphaFoldDB" id="A0A017S6U5"/>
<gene>
    <name evidence="1" type="ORF">EURHEDRAFT_415476</name>
</gene>
<keyword evidence="2" id="KW-1185">Reference proteome</keyword>
<dbReference type="HOGENOM" id="CLU_1570297_0_0_1"/>
<evidence type="ECO:0000313" key="2">
    <source>
        <dbReference type="Proteomes" id="UP000019804"/>
    </source>
</evidence>
<name>A0A017S6U5_ASPRC</name>
<dbReference type="GeneID" id="63697823"/>